<dbReference type="SMART" id="SM01341">
    <property type="entry name" value="Tower"/>
    <property type="match status" value="1"/>
</dbReference>
<gene>
    <name evidence="8" type="ORF">KUF71_004715</name>
</gene>
<dbReference type="Pfam" id="PF00634">
    <property type="entry name" value="BRCA2"/>
    <property type="match status" value="7"/>
</dbReference>
<reference evidence="8" key="2">
    <citation type="journal article" date="2023" name="BMC Genomics">
        <title>Pest status, molecular evolution, and epigenetic factors derived from the genome assembly of Frankliniella fusca, a thysanopteran phytovirus vector.</title>
        <authorList>
            <person name="Catto M.A."/>
            <person name="Labadie P.E."/>
            <person name="Jacobson A.L."/>
            <person name="Kennedy G.G."/>
            <person name="Srinivasan R."/>
            <person name="Hunt B.G."/>
        </authorList>
    </citation>
    <scope>NUCLEOTIDE SEQUENCE</scope>
    <source>
        <strain evidence="8">PL_HMW_Pooled</strain>
    </source>
</reference>
<dbReference type="SUPFAM" id="SSF50249">
    <property type="entry name" value="Nucleic acid-binding proteins"/>
    <property type="match status" value="3"/>
</dbReference>
<feature type="domain" description="Tower" evidence="7">
    <location>
        <begin position="2230"/>
        <end position="2270"/>
    </location>
</feature>
<keyword evidence="2" id="KW-0227">DNA damage</keyword>
<dbReference type="Gene3D" id="2.40.50.140">
    <property type="entry name" value="Nucleic acid-binding proteins"/>
    <property type="match status" value="4"/>
</dbReference>
<dbReference type="InterPro" id="IPR015205">
    <property type="entry name" value="Tower_dom"/>
</dbReference>
<organism evidence="8 9">
    <name type="scientific">Frankliniella fusca</name>
    <dbReference type="NCBI Taxonomy" id="407009"/>
    <lineage>
        <taxon>Eukaryota</taxon>
        <taxon>Metazoa</taxon>
        <taxon>Ecdysozoa</taxon>
        <taxon>Arthropoda</taxon>
        <taxon>Hexapoda</taxon>
        <taxon>Insecta</taxon>
        <taxon>Pterygota</taxon>
        <taxon>Neoptera</taxon>
        <taxon>Paraneoptera</taxon>
        <taxon>Thysanoptera</taxon>
        <taxon>Terebrantia</taxon>
        <taxon>Thripoidea</taxon>
        <taxon>Thripidae</taxon>
        <taxon>Frankliniella</taxon>
    </lineage>
</organism>
<keyword evidence="9" id="KW-1185">Reference proteome</keyword>
<feature type="region of interest" description="Disordered" evidence="6">
    <location>
        <begin position="1747"/>
        <end position="1858"/>
    </location>
</feature>
<dbReference type="InterPro" id="IPR015252">
    <property type="entry name" value="BRCA2_hlx"/>
</dbReference>
<feature type="region of interest" description="Disordered" evidence="6">
    <location>
        <begin position="2591"/>
        <end position="2615"/>
    </location>
</feature>
<dbReference type="Pfam" id="PF09169">
    <property type="entry name" value="BRCA-2_helical"/>
    <property type="match status" value="1"/>
</dbReference>
<dbReference type="InterPro" id="IPR002093">
    <property type="entry name" value="BRCA2_repeat"/>
</dbReference>
<keyword evidence="4" id="KW-0233">DNA recombination</keyword>
<dbReference type="InterPro" id="IPR015525">
    <property type="entry name" value="BRCA2"/>
</dbReference>
<feature type="region of interest" description="Disordered" evidence="6">
    <location>
        <begin position="2661"/>
        <end position="2698"/>
    </location>
</feature>
<reference evidence="8" key="1">
    <citation type="submission" date="2021-07" db="EMBL/GenBank/DDBJ databases">
        <authorList>
            <person name="Catto M.A."/>
            <person name="Jacobson A."/>
            <person name="Kennedy G."/>
            <person name="Labadie P."/>
            <person name="Hunt B.G."/>
            <person name="Srinivasan R."/>
        </authorList>
    </citation>
    <scope>NUCLEOTIDE SEQUENCE</scope>
    <source>
        <strain evidence="8">PL_HMW_Pooled</strain>
        <tissue evidence="8">Head</tissue>
    </source>
</reference>
<dbReference type="CDD" id="cd04493">
    <property type="entry name" value="BRCA2DBD_OB1"/>
    <property type="match status" value="1"/>
</dbReference>
<evidence type="ECO:0000256" key="2">
    <source>
        <dbReference type="ARBA" id="ARBA00022763"/>
    </source>
</evidence>
<accession>A0AAE1H361</accession>
<keyword evidence="1" id="KW-0677">Repeat</keyword>
<dbReference type="GO" id="GO:0005634">
    <property type="term" value="C:nucleus"/>
    <property type="evidence" value="ECO:0007669"/>
    <property type="project" value="TreeGrafter"/>
</dbReference>
<evidence type="ECO:0000256" key="5">
    <source>
        <dbReference type="ARBA" id="ARBA00023204"/>
    </source>
</evidence>
<dbReference type="InterPro" id="IPR012340">
    <property type="entry name" value="NA-bd_OB-fold"/>
</dbReference>
<dbReference type="SUPFAM" id="SSF81878">
    <property type="entry name" value="BRCA2 tower domain"/>
    <property type="match status" value="1"/>
</dbReference>
<evidence type="ECO:0000256" key="3">
    <source>
        <dbReference type="ARBA" id="ARBA00023125"/>
    </source>
</evidence>
<dbReference type="GO" id="GO:0000724">
    <property type="term" value="P:double-strand break repair via homologous recombination"/>
    <property type="evidence" value="ECO:0007669"/>
    <property type="project" value="InterPro"/>
</dbReference>
<feature type="compositionally biased region" description="Polar residues" evidence="6">
    <location>
        <begin position="1785"/>
        <end position="1811"/>
    </location>
</feature>
<dbReference type="PANTHER" id="PTHR11289:SF0">
    <property type="entry name" value="BREAST CANCER TYPE 2 SUSCEPTIBILITY PROTEIN"/>
    <property type="match status" value="1"/>
</dbReference>
<dbReference type="InterPro" id="IPR015188">
    <property type="entry name" value="BRCA2_OB_3"/>
</dbReference>
<evidence type="ECO:0000259" key="7">
    <source>
        <dbReference type="SMART" id="SM01341"/>
    </source>
</evidence>
<dbReference type="Pfam" id="PF21318">
    <property type="entry name" value="BRCA2DBD_OB2"/>
    <property type="match status" value="1"/>
</dbReference>
<comment type="caution">
    <text evidence="8">The sequence shown here is derived from an EMBL/GenBank/DDBJ whole genome shotgun (WGS) entry which is preliminary data.</text>
</comment>
<evidence type="ECO:0000313" key="8">
    <source>
        <dbReference type="EMBL" id="KAK3912765.1"/>
    </source>
</evidence>
<dbReference type="GO" id="GO:0003677">
    <property type="term" value="F:DNA binding"/>
    <property type="evidence" value="ECO:0007669"/>
    <property type="project" value="UniProtKB-KW"/>
</dbReference>
<feature type="compositionally biased region" description="Polar residues" evidence="6">
    <location>
        <begin position="45"/>
        <end position="60"/>
    </location>
</feature>
<feature type="compositionally biased region" description="Basic residues" evidence="6">
    <location>
        <begin position="2674"/>
        <end position="2683"/>
    </location>
</feature>
<feature type="compositionally biased region" description="Low complexity" evidence="6">
    <location>
        <begin position="1679"/>
        <end position="1693"/>
    </location>
</feature>
<protein>
    <submittedName>
        <fullName evidence="8">Breast cancer type 2 susceptibility protein-like protein</fullName>
    </submittedName>
</protein>
<dbReference type="InterPro" id="IPR015187">
    <property type="entry name" value="BRCA2_OB_1"/>
</dbReference>
<dbReference type="PANTHER" id="PTHR11289">
    <property type="entry name" value="BREAST CANCER TYPE 2 SUSCEPTIBILITY PROTEIN BRCA2"/>
    <property type="match status" value="1"/>
</dbReference>
<keyword evidence="3" id="KW-0238">DNA-binding</keyword>
<dbReference type="SUPFAM" id="SSF81872">
    <property type="entry name" value="BRCA2 helical domain"/>
    <property type="match status" value="1"/>
</dbReference>
<feature type="compositionally biased region" description="Polar residues" evidence="6">
    <location>
        <begin position="1820"/>
        <end position="1829"/>
    </location>
</feature>
<feature type="region of interest" description="Disordered" evidence="6">
    <location>
        <begin position="1"/>
        <end position="75"/>
    </location>
</feature>
<feature type="compositionally biased region" description="Basic and acidic residues" evidence="6">
    <location>
        <begin position="10"/>
        <end position="40"/>
    </location>
</feature>
<evidence type="ECO:0000256" key="4">
    <source>
        <dbReference type="ARBA" id="ARBA00023172"/>
    </source>
</evidence>
<dbReference type="InterPro" id="IPR036315">
    <property type="entry name" value="BRCA2_hlx_sf"/>
</dbReference>
<dbReference type="GO" id="GO:0006355">
    <property type="term" value="P:regulation of DNA-templated transcription"/>
    <property type="evidence" value="ECO:0007669"/>
    <property type="project" value="TreeGrafter"/>
</dbReference>
<dbReference type="Pfam" id="PF09104">
    <property type="entry name" value="BRCA-2_OB3"/>
    <property type="match status" value="1"/>
</dbReference>
<dbReference type="EMBL" id="JAHWGI010000302">
    <property type="protein sequence ID" value="KAK3912765.1"/>
    <property type="molecule type" value="Genomic_DNA"/>
</dbReference>
<evidence type="ECO:0000313" key="9">
    <source>
        <dbReference type="Proteomes" id="UP001219518"/>
    </source>
</evidence>
<sequence length="2698" mass="296403">MDEDVDPFLEYDHINIKDEKGIEDVAGEDKGNEDEGRQRDLMSSPIFNTPNTRFSSNQSLRRIRKPTSDLPTGDSSLSRIGVSLGHINGPPSSPENLFILQHSETNPTTLKTPANKVVQEAFSPCRSESEEDIFISLPSTAGSQQIISSAINELISCPQPADVSWTSSMATPLASNVTYSNLNTEERKVLLPSDDCGVAVKPRALFSPGANNTTDCHSFSVSLDAEHLQNLQHEKFIKTPKFANKIGFDAYSESPLENEESTSPVLKCSKNLNEVSRGSPILSGSSEFKQSSNHKLICGDEDLFDNADEIDHLSCKADNNQNNCSAESTPNIGSKKKTVKDIIEAPNSLIEEENNAESFLQDISVTALEEVCKAQELKSTSQAPSVTPGKEKQIDSKRKRLLFSSNLPASNAVSVLFKTPESKARDNGTHAPLNGVDNIIPDDSFMEHLAAMNTSIFGEEPSTKVQSIRSSITNMTKFSYSVHQKIEENSKKTLMNSEPRKLMREMLTSVLALESCSSPSNPKIRTVKSTGDLVVFSQLIGKENEAPKGTIHSSNHVASMNFEDNCEKHEEPHSASASLPTVGFQTANGHQITVPQEAIDRGLSVLKEAMEDVEVSSADRLLSASSAACVSEKQVHNPLPCNNEKKYHTHISSNLNDDQVEKEVNELLKLVKDGEDFNPWHEIEQPVSGKYDRESEVISSEADPQRCTIAGTTADIGDVAHNIESPFAGFSTASGKNILVSKEKLAKAEELLRDTAQDSLEQISKSGTGPESEIINFDRKRRFLTDNDFHHTTANKRACLETVTSALKNEEGQQSNISSVATNEESVSTLEAKASNESINISEEALNIVISIFGNKPVSTNMKENHSFDKKNKVSGGFLTAGGKAVRVSQKALKEAKNLFADIPAEETCQWKIKNNENYRNNPKASSSKSCSKEEDEKSAVAPEIPCHEKCLKVPIVWEGCESLQGNNLERSICPHVPIDAVDHFNGKEFLNATEGDSEKTPEGVGFATANGKKITVSEKSIAKVKNLFNDTSLQATDLHDDPFSNLKEFSNIEKDPLEGIIMQAVDNMNKNFKMGTSTRGEKTVDVSGDSFNKARNLFSDIPTKICFALEPSDLMEEKHNTEQTKSFEIQTSLKLPKELQQKCVLETASPGIVLPVEEEAKSSSSHMFSTASGKAVNVSKQALNKVKDIFKKSDLEVNFNQSIRKSQNKNVLSMENSGCGELSITASNSQGFLTASGKNVSISTDALNHVKDLFHEELLPSEDFDFQHTSLPCHTIPRNQKLATSGVKADQEDNAEPALKMAAFSTAGGKTVHISEEALIKAKNIFDELPTVCKNKLKTNTAVLSDSERKSEIQTQECEDMKAGISTVGGKSLLISKEALNKAQVLFDTMPHIAEETVPINDKNHLENHPDLAQKSSDPIKIIGFCTAAGNTVQVSKEAIEKSRKLLEELPTQTSDKLTNSASLRTEDSQDILNEIPCFTTAAGKSVCVTKGALKKAESLFQELPLETANKEEIVVSVSKGKLRPTNSVSDDSGVGLSCESTSKSFRSSTSLTKTPNVLDMSLFPKSNKENQTVSTHRVQSLTDFPKSSLTQEITASTAAFLADGEFFHESESLDVTASAVRAIKTSPSMVCDRSNSLKPILSSALDNKKSELIQPTSPILVRSDSMGTRRRTRKGRLSLSSNPSLKSISPSHRGKSENRVTSCSSLPPKMTSPLTDSASNKQSSVINILNKKCDQDLTQTVKNEDNIKEYPKLPPSRKLFDHGGMTSAELDTPNAKSIGITPLSESEGTPSSRCNNDKIPQSTKSSHQPSLVKRALSKIQSCPSSGFKTPYKTKKNNELKRSSSSPAENQPEVKKRKPCTNLYVSHIYLPSNDKKISGGRDLRPEVAEMRRRASEEQKHLVENFAELKCELLKPCVGTWFSSRSNENFSLKSIKLRDIGQPTNFFPRELIEIGLTTAAVSINADSSAKFRFSAWDYYSGDVCKENVAGLPVGDGALLVLDIHGTAGVEEFERAFLASPGVDPALVPCGWVSNHYRWIVWKLASLERMFPYHFAKRCFTPHMVMLQLKYRYDREVDRCERPALRRILEQDDSAAKRIVLCVAGIVGVKDSHGSQVELELTDGWYSVIATIDTEMQHRVRKGIIKVGTKLITHGSELLNCTEGCSPLQAHPDIRLRLSSNSTRRARWYTKLGFQDNPGPMKISLASILSSGGPISCFSAYVARVYPIVYMEKTQERTVVRSQRAESKEVTKSERKRQQLAEAVYSQVQSELQVEQSKKKLKALKFSFKNLPLITSGEELCDILENSADPTSVQCMLTEEQKGIVADFQRQRHEELRSEMEERVRLRLTGKSDQERQVTAILKIRLLDCNRDKSCSALLSVWRPSEDVSAVFQEGQKITIFGAVANGTRCGDLQLSASRSTRYVVGNLSETRSDLLRTVFPFDSLIKKTISPSFGELDIVGIVIRITLAPQTPGNATHFQTAYVSDSRQNIIGITFWEGIKAFAVEDLIKPCVFIAASNLQWRVGSGNRAIPSVYVSELSCFSANPKPTYLQSALQSLRRSVPNDLKTFCKACEDKLDSVLSSAGCSKMPNAIQPSSNLTNQDKPASSPALHPHVPPDVSLEAVVKAQQRLSPKSHVVSPSNALPSPAVEKRIAKLEKYGEPPPISPILISQPRRSLKKAFKAPRRTDSPSTNDIVKKN</sequence>
<proteinExistence type="predicted"/>
<feature type="compositionally biased region" description="Polar residues" evidence="6">
    <location>
        <begin position="2688"/>
        <end position="2698"/>
    </location>
</feature>
<dbReference type="PROSITE" id="PS50138">
    <property type="entry name" value="BRCA2_REPEAT"/>
    <property type="match status" value="9"/>
</dbReference>
<evidence type="ECO:0000256" key="1">
    <source>
        <dbReference type="ARBA" id="ARBA00022737"/>
    </source>
</evidence>
<evidence type="ECO:0000256" key="6">
    <source>
        <dbReference type="SAM" id="MobiDB-lite"/>
    </source>
</evidence>
<feature type="compositionally biased region" description="Polar residues" evidence="6">
    <location>
        <begin position="2592"/>
        <end position="2604"/>
    </location>
</feature>
<name>A0AAE1H361_9NEOP</name>
<keyword evidence="5" id="KW-0234">DNA repair</keyword>
<dbReference type="Pfam" id="PF09103">
    <property type="entry name" value="BRCA-2_OB1"/>
    <property type="match status" value="1"/>
</dbReference>
<dbReference type="Proteomes" id="UP001219518">
    <property type="component" value="Unassembled WGS sequence"/>
</dbReference>
<feature type="region of interest" description="Disordered" evidence="6">
    <location>
        <begin position="1658"/>
        <end position="1722"/>
    </location>
</feature>